<comment type="caution">
    <text evidence="1">The sequence shown here is derived from an EMBL/GenBank/DDBJ whole genome shotgun (WGS) entry which is preliminary data.</text>
</comment>
<dbReference type="AlphaFoldDB" id="A0A1B8U2Y5"/>
<protein>
    <recommendedName>
        <fullName evidence="3">Nucleotidyltransferase</fullName>
    </recommendedName>
</protein>
<dbReference type="KEGG" id="prn:BW723_15970"/>
<evidence type="ECO:0008006" key="3">
    <source>
        <dbReference type="Google" id="ProtNLM"/>
    </source>
</evidence>
<keyword evidence="2" id="KW-1185">Reference proteome</keyword>
<evidence type="ECO:0000313" key="2">
    <source>
        <dbReference type="Proteomes" id="UP000092612"/>
    </source>
</evidence>
<reference evidence="2" key="1">
    <citation type="submission" date="2016-02" db="EMBL/GenBank/DDBJ databases">
        <title>Paenibacillus sp. LPB0068, isolated from Crassostrea gigas.</title>
        <authorList>
            <person name="Shin S.-K."/>
            <person name="Yi H."/>
        </authorList>
    </citation>
    <scope>NUCLEOTIDE SEQUENCE [LARGE SCALE GENOMIC DNA]</scope>
    <source>
        <strain evidence="2">KCTC 23969</strain>
    </source>
</reference>
<name>A0A1B8U2Y5_9FLAO</name>
<dbReference type="Pfam" id="PF08843">
    <property type="entry name" value="AbiEii"/>
    <property type="match status" value="1"/>
</dbReference>
<dbReference type="RefSeq" id="WP_068359575.1">
    <property type="nucleotide sequence ID" value="NZ_CP019337.1"/>
</dbReference>
<dbReference type="Proteomes" id="UP000092612">
    <property type="component" value="Unassembled WGS sequence"/>
</dbReference>
<dbReference type="Gene3D" id="3.10.450.620">
    <property type="entry name" value="JHP933, nucleotidyltransferase-like core domain"/>
    <property type="match status" value="1"/>
</dbReference>
<organism evidence="1 2">
    <name type="scientific">Polaribacter reichenbachii</name>
    <dbReference type="NCBI Taxonomy" id="996801"/>
    <lineage>
        <taxon>Bacteria</taxon>
        <taxon>Pseudomonadati</taxon>
        <taxon>Bacteroidota</taxon>
        <taxon>Flavobacteriia</taxon>
        <taxon>Flavobacteriales</taxon>
        <taxon>Flavobacteriaceae</taxon>
    </lineage>
</organism>
<gene>
    <name evidence="1" type="ORF">LPB301_06965</name>
</gene>
<evidence type="ECO:0000313" key="1">
    <source>
        <dbReference type="EMBL" id="OBY66234.1"/>
    </source>
</evidence>
<accession>A0A1B8U2Y5</accession>
<dbReference type="OrthoDB" id="9780929at2"/>
<dbReference type="InterPro" id="IPR014942">
    <property type="entry name" value="AbiEii"/>
</dbReference>
<sequence>MDEWFKLSEDDRRIVINQASANSGLLPVAVEKDLWVMIALQAIFSTEVAEHLVFKGGTSLSKAWGIIERFSEDIDLAIDRSFFGFKGELSRSQVKNLRKASCKYVAKKFHILLENALLKNGVKEFELSVTEFEESDTDPLAIEIRYKSLVEQQEYLQPRILIEISSRSLIEPYENKKLSSIISEIYPNENFIDQPINIPTVIPTRTLIEKMFLLHEEFQKPKDRKIRSERMTRHLYDISRLMDTEYLEKVISDKDLYNTIIEHRSKLTKVSWVDYDKHSYSTLNFIPPKEIIDEYEKDYEAMKESMFYGETDSFESLIKKLKKLNDRINNLE</sequence>
<proteinExistence type="predicted"/>
<dbReference type="EMBL" id="LSFL01000017">
    <property type="protein sequence ID" value="OBY66234.1"/>
    <property type="molecule type" value="Genomic_DNA"/>
</dbReference>